<gene>
    <name evidence="1" type="ORF">ACFQGU_13115</name>
</gene>
<organism evidence="1 2">
    <name type="scientific">Longivirga aurantiaca</name>
    <dbReference type="NCBI Taxonomy" id="1837743"/>
    <lineage>
        <taxon>Bacteria</taxon>
        <taxon>Bacillati</taxon>
        <taxon>Actinomycetota</taxon>
        <taxon>Actinomycetes</taxon>
        <taxon>Sporichthyales</taxon>
        <taxon>Sporichthyaceae</taxon>
        <taxon>Longivirga</taxon>
    </lineage>
</organism>
<evidence type="ECO:0000313" key="2">
    <source>
        <dbReference type="Proteomes" id="UP001596138"/>
    </source>
</evidence>
<proteinExistence type="predicted"/>
<dbReference type="Proteomes" id="UP001596138">
    <property type="component" value="Unassembled WGS sequence"/>
</dbReference>
<dbReference type="Gene3D" id="3.30.110.40">
    <property type="entry name" value="TusA-like domain"/>
    <property type="match status" value="1"/>
</dbReference>
<dbReference type="RefSeq" id="WP_386768287.1">
    <property type="nucleotide sequence ID" value="NZ_JBHSTI010000008.1"/>
</dbReference>
<dbReference type="SUPFAM" id="SSF64307">
    <property type="entry name" value="SirA-like"/>
    <property type="match status" value="1"/>
</dbReference>
<reference evidence="2" key="1">
    <citation type="journal article" date="2019" name="Int. J. Syst. Evol. Microbiol.">
        <title>The Global Catalogue of Microorganisms (GCM) 10K type strain sequencing project: providing services to taxonomists for standard genome sequencing and annotation.</title>
        <authorList>
            <consortium name="The Broad Institute Genomics Platform"/>
            <consortium name="The Broad Institute Genome Sequencing Center for Infectious Disease"/>
            <person name="Wu L."/>
            <person name="Ma J."/>
        </authorList>
    </citation>
    <scope>NUCLEOTIDE SEQUENCE [LARGE SCALE GENOMIC DNA]</scope>
    <source>
        <strain evidence="2">CGMCC 4.7317</strain>
    </source>
</reference>
<protein>
    <submittedName>
        <fullName evidence="1">Sulfurtransferase TusA family protein</fullName>
    </submittedName>
</protein>
<sequence>MPVISLARRVSVEPDARLLLLADDPAAETDVPAWCALRGRTLAWVGAAPDGVGRGYLVIPRSDDPPEL</sequence>
<evidence type="ECO:0000313" key="1">
    <source>
        <dbReference type="EMBL" id="MFC6238822.1"/>
    </source>
</evidence>
<accession>A0ABW1T4M8</accession>
<keyword evidence="2" id="KW-1185">Reference proteome</keyword>
<comment type="caution">
    <text evidence="1">The sequence shown here is derived from an EMBL/GenBank/DDBJ whole genome shotgun (WGS) entry which is preliminary data.</text>
</comment>
<dbReference type="EMBL" id="JBHSTI010000008">
    <property type="protein sequence ID" value="MFC6238822.1"/>
    <property type="molecule type" value="Genomic_DNA"/>
</dbReference>
<dbReference type="InterPro" id="IPR036868">
    <property type="entry name" value="TusA-like_sf"/>
</dbReference>
<name>A0ABW1T4M8_9ACTN</name>